<dbReference type="EMBL" id="JBEDUW010000003">
    <property type="protein sequence ID" value="KAK9936903.1"/>
    <property type="molecule type" value="Genomic_DNA"/>
</dbReference>
<name>A0AAW1XKJ8_RUBAR</name>
<proteinExistence type="predicted"/>
<sequence>MGVPSYATAPDGRDWTKLPDDVTASILVLSNLGAFDILTEYQMVCKTWRRVFCNYPILWRTIDYADLQDSPFPCMKYRDYFRNEKCMEKMCRNAIDRSCGKLVDITLEGDYGTDDLLKYMTDSCSGIRRLTLDCCDITDEGLREVASKLPLLEDLVISDASLSHPSKTVEAIGQSCPLLKSFRWEKDLEINTKGLDDDYAKAISGTMHGLHHLSLFGFYLTDDALKEIIDCCPHLESLDLEYVCIKHFRIIRRGLEKKMRGRIKKLKLPSC</sequence>
<accession>A0AAW1XKJ8</accession>
<organism evidence="1 2">
    <name type="scientific">Rubus argutus</name>
    <name type="common">Southern blackberry</name>
    <dbReference type="NCBI Taxonomy" id="59490"/>
    <lineage>
        <taxon>Eukaryota</taxon>
        <taxon>Viridiplantae</taxon>
        <taxon>Streptophyta</taxon>
        <taxon>Embryophyta</taxon>
        <taxon>Tracheophyta</taxon>
        <taxon>Spermatophyta</taxon>
        <taxon>Magnoliopsida</taxon>
        <taxon>eudicotyledons</taxon>
        <taxon>Gunneridae</taxon>
        <taxon>Pentapetalae</taxon>
        <taxon>rosids</taxon>
        <taxon>fabids</taxon>
        <taxon>Rosales</taxon>
        <taxon>Rosaceae</taxon>
        <taxon>Rosoideae</taxon>
        <taxon>Rosoideae incertae sedis</taxon>
        <taxon>Rubus</taxon>
    </lineage>
</organism>
<dbReference type="Proteomes" id="UP001457282">
    <property type="component" value="Unassembled WGS sequence"/>
</dbReference>
<evidence type="ECO:0000313" key="2">
    <source>
        <dbReference type="Proteomes" id="UP001457282"/>
    </source>
</evidence>
<gene>
    <name evidence="1" type="ORF">M0R45_013723</name>
</gene>
<dbReference type="InterPro" id="IPR036047">
    <property type="entry name" value="F-box-like_dom_sf"/>
</dbReference>
<dbReference type="CDD" id="cd22164">
    <property type="entry name" value="F-box_AtSKIP19-like"/>
    <property type="match status" value="1"/>
</dbReference>
<dbReference type="SUPFAM" id="SSF81383">
    <property type="entry name" value="F-box domain"/>
    <property type="match status" value="1"/>
</dbReference>
<dbReference type="PANTHER" id="PTHR38926">
    <property type="entry name" value="F-BOX DOMAIN CONTAINING PROTEIN, EXPRESSED"/>
    <property type="match status" value="1"/>
</dbReference>
<dbReference type="PANTHER" id="PTHR38926:SF2">
    <property type="entry name" value="F-BOX_LRR-REPEAT PROTEIN 21-RELATED"/>
    <property type="match status" value="1"/>
</dbReference>
<protein>
    <recommendedName>
        <fullName evidence="3">F-box/LRR-repeat protein 23</fullName>
    </recommendedName>
</protein>
<comment type="caution">
    <text evidence="1">The sequence shown here is derived from an EMBL/GenBank/DDBJ whole genome shotgun (WGS) entry which is preliminary data.</text>
</comment>
<evidence type="ECO:0000313" key="1">
    <source>
        <dbReference type="EMBL" id="KAK9936903.1"/>
    </source>
</evidence>
<reference evidence="1 2" key="1">
    <citation type="journal article" date="2023" name="G3 (Bethesda)">
        <title>A chromosome-length genome assembly and annotation of blackberry (Rubus argutus, cv. 'Hillquist').</title>
        <authorList>
            <person name="Bruna T."/>
            <person name="Aryal R."/>
            <person name="Dudchenko O."/>
            <person name="Sargent D.J."/>
            <person name="Mead D."/>
            <person name="Buti M."/>
            <person name="Cavallini A."/>
            <person name="Hytonen T."/>
            <person name="Andres J."/>
            <person name="Pham M."/>
            <person name="Weisz D."/>
            <person name="Mascagni F."/>
            <person name="Usai G."/>
            <person name="Natali L."/>
            <person name="Bassil N."/>
            <person name="Fernandez G.E."/>
            <person name="Lomsadze A."/>
            <person name="Armour M."/>
            <person name="Olukolu B."/>
            <person name="Poorten T."/>
            <person name="Britton C."/>
            <person name="Davik J."/>
            <person name="Ashrafi H."/>
            <person name="Aiden E.L."/>
            <person name="Borodovsky M."/>
            <person name="Worthington M."/>
        </authorList>
    </citation>
    <scope>NUCLEOTIDE SEQUENCE [LARGE SCALE GENOMIC DNA]</scope>
    <source>
        <strain evidence="1">PI 553951</strain>
    </source>
</reference>
<dbReference type="InterPro" id="IPR032675">
    <property type="entry name" value="LRR_dom_sf"/>
</dbReference>
<evidence type="ECO:0008006" key="3">
    <source>
        <dbReference type="Google" id="ProtNLM"/>
    </source>
</evidence>
<dbReference type="AlphaFoldDB" id="A0AAW1XKJ8"/>
<dbReference type="Gene3D" id="1.20.1280.50">
    <property type="match status" value="1"/>
</dbReference>
<dbReference type="SUPFAM" id="SSF52047">
    <property type="entry name" value="RNI-like"/>
    <property type="match status" value="1"/>
</dbReference>
<dbReference type="Gene3D" id="3.80.10.10">
    <property type="entry name" value="Ribonuclease Inhibitor"/>
    <property type="match status" value="1"/>
</dbReference>
<keyword evidence="2" id="KW-1185">Reference proteome</keyword>